<feature type="compositionally biased region" description="Basic residues" evidence="1">
    <location>
        <begin position="154"/>
        <end position="167"/>
    </location>
</feature>
<protein>
    <submittedName>
        <fullName evidence="2">Uncharacterized protein</fullName>
    </submittedName>
</protein>
<feature type="region of interest" description="Disordered" evidence="1">
    <location>
        <begin position="1"/>
        <end position="26"/>
    </location>
</feature>
<sequence length="167" mass="17777">MPSARKNKTPKKNEISKKKNNPRLGHRRRSRLVVVIAGVAACLVIIISSGGAASRRPPATNLWRGEGGRPPDPCGDGRGPPVVTCPPAGSHRRRGGEGRGGATATCRRSPARWICLPCAPVAAGEEGEGRGRGGAAGRPSRLRLLPPSSPSSHLWRRQKKKVRERGK</sequence>
<evidence type="ECO:0000313" key="3">
    <source>
        <dbReference type="Proteomes" id="UP000000763"/>
    </source>
</evidence>
<reference evidence="3" key="2">
    <citation type="journal article" date="2008" name="Nucleic Acids Res.">
        <title>The rice annotation project database (RAP-DB): 2008 update.</title>
        <authorList>
            <consortium name="The rice annotation project (RAP)"/>
        </authorList>
    </citation>
    <scope>GENOME REANNOTATION</scope>
    <source>
        <strain evidence="3">cv. Nipponbare</strain>
    </source>
</reference>
<feature type="compositionally biased region" description="Basic residues" evidence="1">
    <location>
        <begin position="1"/>
        <end position="10"/>
    </location>
</feature>
<feature type="compositionally biased region" description="Low complexity" evidence="1">
    <location>
        <begin position="137"/>
        <end position="152"/>
    </location>
</feature>
<dbReference type="AlphaFoldDB" id="Q651J0"/>
<gene>
    <name evidence="2" type="primary">B1423D04.28</name>
</gene>
<feature type="region of interest" description="Disordered" evidence="1">
    <location>
        <begin position="123"/>
        <end position="167"/>
    </location>
</feature>
<dbReference type="Proteomes" id="UP000000763">
    <property type="component" value="Chromosome 6"/>
</dbReference>
<evidence type="ECO:0000256" key="1">
    <source>
        <dbReference type="SAM" id="MobiDB-lite"/>
    </source>
</evidence>
<name>Q651J0_ORYSJ</name>
<reference evidence="3" key="1">
    <citation type="journal article" date="2005" name="Nature">
        <title>The map-based sequence of the rice genome.</title>
        <authorList>
            <consortium name="International rice genome sequencing project (IRGSP)"/>
            <person name="Matsumoto T."/>
            <person name="Wu J."/>
            <person name="Kanamori H."/>
            <person name="Katayose Y."/>
            <person name="Fujisawa M."/>
            <person name="Namiki N."/>
            <person name="Mizuno H."/>
            <person name="Yamamoto K."/>
            <person name="Antonio B.A."/>
            <person name="Baba T."/>
            <person name="Sakata K."/>
            <person name="Nagamura Y."/>
            <person name="Aoki H."/>
            <person name="Arikawa K."/>
            <person name="Arita K."/>
            <person name="Bito T."/>
            <person name="Chiden Y."/>
            <person name="Fujitsuka N."/>
            <person name="Fukunaka R."/>
            <person name="Hamada M."/>
            <person name="Harada C."/>
            <person name="Hayashi A."/>
            <person name="Hijishita S."/>
            <person name="Honda M."/>
            <person name="Hosokawa S."/>
            <person name="Ichikawa Y."/>
            <person name="Idonuma A."/>
            <person name="Iijima M."/>
            <person name="Ikeda M."/>
            <person name="Ikeno M."/>
            <person name="Ito K."/>
            <person name="Ito S."/>
            <person name="Ito T."/>
            <person name="Ito Y."/>
            <person name="Ito Y."/>
            <person name="Iwabuchi A."/>
            <person name="Kamiya K."/>
            <person name="Karasawa W."/>
            <person name="Kurita K."/>
            <person name="Katagiri S."/>
            <person name="Kikuta A."/>
            <person name="Kobayashi H."/>
            <person name="Kobayashi N."/>
            <person name="Machita K."/>
            <person name="Maehara T."/>
            <person name="Masukawa M."/>
            <person name="Mizubayashi T."/>
            <person name="Mukai Y."/>
            <person name="Nagasaki H."/>
            <person name="Nagata Y."/>
            <person name="Naito S."/>
            <person name="Nakashima M."/>
            <person name="Nakama Y."/>
            <person name="Nakamichi Y."/>
            <person name="Nakamura M."/>
            <person name="Meguro A."/>
            <person name="Negishi M."/>
            <person name="Ohta I."/>
            <person name="Ohta T."/>
            <person name="Okamoto M."/>
            <person name="Ono N."/>
            <person name="Saji S."/>
            <person name="Sakaguchi M."/>
            <person name="Sakai K."/>
            <person name="Shibata M."/>
            <person name="Shimokawa T."/>
            <person name="Song J."/>
            <person name="Takazaki Y."/>
            <person name="Terasawa K."/>
            <person name="Tsugane M."/>
            <person name="Tsuji K."/>
            <person name="Ueda S."/>
            <person name="Waki K."/>
            <person name="Yamagata H."/>
            <person name="Yamamoto M."/>
            <person name="Yamamoto S."/>
            <person name="Yamane H."/>
            <person name="Yoshiki S."/>
            <person name="Yoshihara R."/>
            <person name="Yukawa K."/>
            <person name="Zhong H."/>
            <person name="Yano M."/>
            <person name="Yuan Q."/>
            <person name="Ouyang S."/>
            <person name="Liu J."/>
            <person name="Jones K.M."/>
            <person name="Gansberger K."/>
            <person name="Moffat K."/>
            <person name="Hill J."/>
            <person name="Bera J."/>
            <person name="Fadrosh D."/>
            <person name="Jin S."/>
            <person name="Johri S."/>
            <person name="Kim M."/>
            <person name="Overton L."/>
            <person name="Reardon M."/>
            <person name="Tsitrin T."/>
            <person name="Vuong H."/>
            <person name="Weaver B."/>
            <person name="Ciecko A."/>
            <person name="Tallon L."/>
            <person name="Jackson J."/>
            <person name="Pai G."/>
            <person name="Aken S.V."/>
            <person name="Utterback T."/>
            <person name="Reidmuller S."/>
            <person name="Feldblyum T."/>
            <person name="Hsiao J."/>
            <person name="Zismann V."/>
            <person name="Iobst S."/>
            <person name="de Vazeille A.R."/>
            <person name="Buell C.R."/>
            <person name="Ying K."/>
            <person name="Li Y."/>
            <person name="Lu T."/>
            <person name="Huang Y."/>
            <person name="Zhao Q."/>
            <person name="Feng Q."/>
            <person name="Zhang L."/>
            <person name="Zhu J."/>
            <person name="Weng Q."/>
            <person name="Mu J."/>
            <person name="Lu Y."/>
            <person name="Fan D."/>
            <person name="Liu Y."/>
            <person name="Guan J."/>
            <person name="Zhang Y."/>
            <person name="Yu S."/>
            <person name="Liu X."/>
            <person name="Zhang Y."/>
            <person name="Hong G."/>
            <person name="Han B."/>
            <person name="Choisne N."/>
            <person name="Demange N."/>
            <person name="Orjeda G."/>
            <person name="Samain S."/>
            <person name="Cattolico L."/>
            <person name="Pelletier E."/>
            <person name="Couloux A."/>
            <person name="Segurens B."/>
            <person name="Wincker P."/>
            <person name="D'Hont A."/>
            <person name="Scarpelli C."/>
            <person name="Weissenbach J."/>
            <person name="Salanoubat M."/>
            <person name="Quetier F."/>
            <person name="Yu Y."/>
            <person name="Kim H.R."/>
            <person name="Rambo T."/>
            <person name="Currie J."/>
            <person name="Collura K."/>
            <person name="Luo M."/>
            <person name="Yang T."/>
            <person name="Ammiraju J.S.S."/>
            <person name="Engler F."/>
            <person name="Soderlund C."/>
            <person name="Wing R.A."/>
            <person name="Palmer L.E."/>
            <person name="de la Bastide M."/>
            <person name="Spiegel L."/>
            <person name="Nascimento L."/>
            <person name="Zutavern T."/>
            <person name="O'Shaughnessy A."/>
            <person name="Dike S."/>
            <person name="Dedhia N."/>
            <person name="Preston R."/>
            <person name="Balija V."/>
            <person name="McCombie W.R."/>
            <person name="Chow T."/>
            <person name="Chen H."/>
            <person name="Chung M."/>
            <person name="Chen C."/>
            <person name="Shaw J."/>
            <person name="Wu H."/>
            <person name="Hsiao K."/>
            <person name="Chao Y."/>
            <person name="Chu M."/>
            <person name="Cheng C."/>
            <person name="Hour A."/>
            <person name="Lee P."/>
            <person name="Lin S."/>
            <person name="Lin Y."/>
            <person name="Liou J."/>
            <person name="Liu S."/>
            <person name="Hsing Y."/>
            <person name="Raghuvanshi S."/>
            <person name="Mohanty A."/>
            <person name="Bharti A.K."/>
            <person name="Gaur A."/>
            <person name="Gupta V."/>
            <person name="Kumar D."/>
            <person name="Ravi V."/>
            <person name="Vij S."/>
            <person name="Kapur A."/>
            <person name="Khurana P."/>
            <person name="Khurana P."/>
            <person name="Khurana J.P."/>
            <person name="Tyagi A.K."/>
            <person name="Gaikwad K."/>
            <person name="Singh A."/>
            <person name="Dalal V."/>
            <person name="Srivastava S."/>
            <person name="Dixit A."/>
            <person name="Pal A.K."/>
            <person name="Ghazi I.A."/>
            <person name="Yadav M."/>
            <person name="Pandit A."/>
            <person name="Bhargava A."/>
            <person name="Sureshbabu K."/>
            <person name="Batra K."/>
            <person name="Sharma T.R."/>
            <person name="Mohapatra T."/>
            <person name="Singh N.K."/>
            <person name="Messing J."/>
            <person name="Nelson A.B."/>
            <person name="Fuks G."/>
            <person name="Kavchok S."/>
            <person name="Keizer G."/>
            <person name="Linton E."/>
            <person name="Llaca V."/>
            <person name="Song R."/>
            <person name="Tanyolac B."/>
            <person name="Young S."/>
            <person name="Ho-Il K."/>
            <person name="Hahn J.H."/>
            <person name="Sangsakoo G."/>
            <person name="Vanavichit A."/>
            <person name="de Mattos Luiz.A.T."/>
            <person name="Zimmer P.D."/>
            <person name="Malone G."/>
            <person name="Dellagostin O."/>
            <person name="de Oliveira A.C."/>
            <person name="Bevan M."/>
            <person name="Bancroft I."/>
            <person name="Minx P."/>
            <person name="Cordum H."/>
            <person name="Wilson R."/>
            <person name="Cheng Z."/>
            <person name="Jin W."/>
            <person name="Jiang J."/>
            <person name="Leong S.A."/>
            <person name="Iwama H."/>
            <person name="Gojobori T."/>
            <person name="Itoh T."/>
            <person name="Niimura Y."/>
            <person name="Fujii Y."/>
            <person name="Habara T."/>
            <person name="Sakai H."/>
            <person name="Sato Y."/>
            <person name="Wilson G."/>
            <person name="Kumar K."/>
            <person name="McCouch S."/>
            <person name="Juretic N."/>
            <person name="Hoen D."/>
            <person name="Wright S."/>
            <person name="Bruskiewich R."/>
            <person name="Bureau T."/>
            <person name="Miyao A."/>
            <person name="Hirochika H."/>
            <person name="Nishikawa T."/>
            <person name="Kadowaki K."/>
            <person name="Sugiura M."/>
            <person name="Burr B."/>
            <person name="Sasaki T."/>
        </authorList>
    </citation>
    <scope>NUCLEOTIDE SEQUENCE [LARGE SCALE GENOMIC DNA]</scope>
    <source>
        <strain evidence="3">cv. Nipponbare</strain>
    </source>
</reference>
<proteinExistence type="predicted"/>
<dbReference type="EMBL" id="AP006048">
    <property type="protein sequence ID" value="BAD46527.1"/>
    <property type="molecule type" value="Genomic_DNA"/>
</dbReference>
<feature type="region of interest" description="Disordered" evidence="1">
    <location>
        <begin position="52"/>
        <end position="106"/>
    </location>
</feature>
<evidence type="ECO:0000313" key="2">
    <source>
        <dbReference type="EMBL" id="BAD46527.1"/>
    </source>
</evidence>
<accession>Q651J0</accession>
<organism evidence="2 3">
    <name type="scientific">Oryza sativa subsp. japonica</name>
    <name type="common">Rice</name>
    <dbReference type="NCBI Taxonomy" id="39947"/>
    <lineage>
        <taxon>Eukaryota</taxon>
        <taxon>Viridiplantae</taxon>
        <taxon>Streptophyta</taxon>
        <taxon>Embryophyta</taxon>
        <taxon>Tracheophyta</taxon>
        <taxon>Spermatophyta</taxon>
        <taxon>Magnoliopsida</taxon>
        <taxon>Liliopsida</taxon>
        <taxon>Poales</taxon>
        <taxon>Poaceae</taxon>
        <taxon>BOP clade</taxon>
        <taxon>Oryzoideae</taxon>
        <taxon>Oryzeae</taxon>
        <taxon>Oryzinae</taxon>
        <taxon>Oryza</taxon>
        <taxon>Oryza sativa</taxon>
    </lineage>
</organism>